<dbReference type="Gene3D" id="2.170.130.10">
    <property type="entry name" value="TonB-dependent receptor, plug domain"/>
    <property type="match status" value="1"/>
</dbReference>
<keyword evidence="4 8" id="KW-0812">Transmembrane</keyword>
<evidence type="ECO:0000256" key="6">
    <source>
        <dbReference type="ARBA" id="ARBA00023136"/>
    </source>
</evidence>
<dbReference type="PANTHER" id="PTHR30069">
    <property type="entry name" value="TONB-DEPENDENT OUTER MEMBRANE RECEPTOR"/>
    <property type="match status" value="1"/>
</dbReference>
<dbReference type="InterPro" id="IPR012910">
    <property type="entry name" value="Plug_dom"/>
</dbReference>
<keyword evidence="13" id="KW-1185">Reference proteome</keyword>
<proteinExistence type="inferred from homology"/>
<dbReference type="SUPFAM" id="SSF56935">
    <property type="entry name" value="Porins"/>
    <property type="match status" value="1"/>
</dbReference>
<feature type="signal peptide" evidence="9">
    <location>
        <begin position="1"/>
        <end position="18"/>
    </location>
</feature>
<dbReference type="Gene3D" id="2.40.170.20">
    <property type="entry name" value="TonB-dependent receptor, beta-barrel domain"/>
    <property type="match status" value="1"/>
</dbReference>
<dbReference type="Proteomes" id="UP000619238">
    <property type="component" value="Unassembled WGS sequence"/>
</dbReference>
<dbReference type="InterPro" id="IPR037066">
    <property type="entry name" value="Plug_dom_sf"/>
</dbReference>
<protein>
    <submittedName>
        <fullName evidence="12">TonB-dependent receptor</fullName>
    </submittedName>
</protein>
<evidence type="ECO:0000256" key="2">
    <source>
        <dbReference type="ARBA" id="ARBA00022448"/>
    </source>
</evidence>
<dbReference type="InterPro" id="IPR041700">
    <property type="entry name" value="OMP_b-brl_3"/>
</dbReference>
<dbReference type="Gene3D" id="2.60.40.1120">
    <property type="entry name" value="Carboxypeptidase-like, regulatory domain"/>
    <property type="match status" value="1"/>
</dbReference>
<keyword evidence="2 8" id="KW-0813">Transport</keyword>
<dbReference type="PANTHER" id="PTHR30069:SF29">
    <property type="entry name" value="HEMOGLOBIN AND HEMOGLOBIN-HAPTOGLOBIN-BINDING PROTEIN 1-RELATED"/>
    <property type="match status" value="1"/>
</dbReference>
<evidence type="ECO:0000256" key="9">
    <source>
        <dbReference type="SAM" id="SignalP"/>
    </source>
</evidence>
<evidence type="ECO:0000256" key="3">
    <source>
        <dbReference type="ARBA" id="ARBA00022452"/>
    </source>
</evidence>
<evidence type="ECO:0000256" key="4">
    <source>
        <dbReference type="ARBA" id="ARBA00022692"/>
    </source>
</evidence>
<accession>A0ABR7Q778</accession>
<sequence length="784" mass="89537">MKKIVILFVYLACLIAHAQQNNEYAITGKVVDKTTQQPLEYATITIFDAKNNTTLEGGITDGKGNFALAIGKGVYAIKIEFISFKAHELKDISIAKNLNLGTINLEEDAQYLNEVEIVAERTTVELKLDKKVFNVGKDLISQGGSINDILDNVPSVSVDAGGGISLRGNGNVRILINGKPSALVANNGLDQIPAENISKVEVITNPSARYEAQGTAGIINIILKKNKKGGFSGSVQLGAGTPRDFRTNVNLTYKTDKINLFTNVGYRNSNYEGAEDIQQTVTNNGVEINLLQNNDQDRNDNAHNIFFGGDYYINDKNTLTTSFYHTALKNTDETRLNYSYFDALGTLDSTISRVENYKEPQNFNRLEMNYVKTFEKEGQKLEMDVQYDFWNDDEQESIRQQKTFPAETTFTTIRSDDVESSKDFLFQANFVSPLTKTARLETGFRGEIRRITSDYMVHIDDQLIPDLDNELDYNERIYGVYAQYGDKIGKFNYLLGLRVEHSDIGIDDEKQLFNDTKKYTNLFPTVHLSYKLAEQTDVQLSYSRRINRPRFWQLNPFGGLTDFRNIFAGNPDLNPMYTNSFEAAFLKRWGKFSINPSLYYQHTTDFFNFVTSQTADGNFRTIPVNLDTEDRIGFELSTTYNPFKWLRLSGEFNYYQFDQKGDYLGDNFDAKNKTWFTRINSRMRFSKGLSTQMSFNYQGKNQQAQVLQKAQYFADFGISKDLFNDKGAITLNVRNIFDSRIQDRVITGENFRLASQSRRVGRRISVTFVYKFNRKKGQRDRMPD</sequence>
<reference evidence="12 13" key="1">
    <citation type="submission" date="2020-07" db="EMBL/GenBank/DDBJ databases">
        <title>Description of Kordia aestuariivivens sp. nov., isolated from a tidal flat.</title>
        <authorList>
            <person name="Park S."/>
            <person name="Yoon J.-H."/>
        </authorList>
    </citation>
    <scope>NUCLEOTIDE SEQUENCE [LARGE SCALE GENOMIC DNA]</scope>
    <source>
        <strain evidence="12 13">YSTF-M3</strain>
    </source>
</reference>
<evidence type="ECO:0000256" key="7">
    <source>
        <dbReference type="ARBA" id="ARBA00023237"/>
    </source>
</evidence>
<evidence type="ECO:0000259" key="10">
    <source>
        <dbReference type="Pfam" id="PF07715"/>
    </source>
</evidence>
<keyword evidence="6 8" id="KW-0472">Membrane</keyword>
<keyword evidence="12" id="KW-0675">Receptor</keyword>
<evidence type="ECO:0000259" key="11">
    <source>
        <dbReference type="Pfam" id="PF14905"/>
    </source>
</evidence>
<feature type="domain" description="Outer membrane protein beta-barrel" evidence="11">
    <location>
        <begin position="372"/>
        <end position="770"/>
    </location>
</feature>
<dbReference type="Pfam" id="PF13715">
    <property type="entry name" value="CarbopepD_reg_2"/>
    <property type="match status" value="1"/>
</dbReference>
<comment type="similarity">
    <text evidence="8">Belongs to the TonB-dependent receptor family.</text>
</comment>
<evidence type="ECO:0000313" key="13">
    <source>
        <dbReference type="Proteomes" id="UP000619238"/>
    </source>
</evidence>
<gene>
    <name evidence="12" type="ORF">H2O64_07040</name>
</gene>
<evidence type="ECO:0000256" key="8">
    <source>
        <dbReference type="PROSITE-ProRule" id="PRU01360"/>
    </source>
</evidence>
<keyword evidence="5 9" id="KW-0732">Signal</keyword>
<organism evidence="12 13">
    <name type="scientific">Kordia aestuariivivens</name>
    <dbReference type="NCBI Taxonomy" id="2759037"/>
    <lineage>
        <taxon>Bacteria</taxon>
        <taxon>Pseudomonadati</taxon>
        <taxon>Bacteroidota</taxon>
        <taxon>Flavobacteriia</taxon>
        <taxon>Flavobacteriales</taxon>
        <taxon>Flavobacteriaceae</taxon>
        <taxon>Kordia</taxon>
    </lineage>
</organism>
<comment type="caution">
    <text evidence="12">The sequence shown here is derived from an EMBL/GenBank/DDBJ whole genome shotgun (WGS) entry which is preliminary data.</text>
</comment>
<feature type="domain" description="TonB-dependent receptor plug" evidence="10">
    <location>
        <begin position="142"/>
        <end position="218"/>
    </location>
</feature>
<keyword evidence="3 8" id="KW-1134">Transmembrane beta strand</keyword>
<keyword evidence="7 8" id="KW-0998">Cell outer membrane</keyword>
<dbReference type="SUPFAM" id="SSF49464">
    <property type="entry name" value="Carboxypeptidase regulatory domain-like"/>
    <property type="match status" value="1"/>
</dbReference>
<dbReference type="InterPro" id="IPR036942">
    <property type="entry name" value="Beta-barrel_TonB_sf"/>
</dbReference>
<dbReference type="EMBL" id="JACGWS010000003">
    <property type="protein sequence ID" value="MBC8754421.1"/>
    <property type="molecule type" value="Genomic_DNA"/>
</dbReference>
<dbReference type="InterPro" id="IPR008969">
    <property type="entry name" value="CarboxyPept-like_regulatory"/>
</dbReference>
<evidence type="ECO:0000313" key="12">
    <source>
        <dbReference type="EMBL" id="MBC8754421.1"/>
    </source>
</evidence>
<dbReference type="RefSeq" id="WP_187561460.1">
    <property type="nucleotide sequence ID" value="NZ_JACGWS010000003.1"/>
</dbReference>
<dbReference type="Pfam" id="PF14905">
    <property type="entry name" value="OMP_b-brl_3"/>
    <property type="match status" value="1"/>
</dbReference>
<comment type="subcellular location">
    <subcellularLocation>
        <location evidence="1 8">Cell outer membrane</location>
        <topology evidence="1 8">Multi-pass membrane protein</topology>
    </subcellularLocation>
</comment>
<evidence type="ECO:0000256" key="5">
    <source>
        <dbReference type="ARBA" id="ARBA00022729"/>
    </source>
</evidence>
<evidence type="ECO:0000256" key="1">
    <source>
        <dbReference type="ARBA" id="ARBA00004571"/>
    </source>
</evidence>
<dbReference type="Pfam" id="PF07715">
    <property type="entry name" value="Plug"/>
    <property type="match status" value="1"/>
</dbReference>
<dbReference type="PROSITE" id="PS52016">
    <property type="entry name" value="TONB_DEPENDENT_REC_3"/>
    <property type="match status" value="1"/>
</dbReference>
<feature type="chain" id="PRO_5045126950" evidence="9">
    <location>
        <begin position="19"/>
        <end position="784"/>
    </location>
</feature>
<name>A0ABR7Q778_9FLAO</name>
<dbReference type="InterPro" id="IPR039426">
    <property type="entry name" value="TonB-dep_rcpt-like"/>
</dbReference>